<keyword evidence="5" id="KW-1185">Reference proteome</keyword>
<feature type="coiled-coil region" evidence="3">
    <location>
        <begin position="63"/>
        <end position="111"/>
    </location>
</feature>
<dbReference type="GO" id="GO:0005739">
    <property type="term" value="C:mitochondrion"/>
    <property type="evidence" value="ECO:0007669"/>
    <property type="project" value="TreeGrafter"/>
</dbReference>
<dbReference type="GO" id="GO:0005524">
    <property type="term" value="F:ATP binding"/>
    <property type="evidence" value="ECO:0007669"/>
    <property type="project" value="UniProtKB-KW"/>
</dbReference>
<evidence type="ECO:0000313" key="5">
    <source>
        <dbReference type="Proteomes" id="UP001415857"/>
    </source>
</evidence>
<proteinExistence type="predicted"/>
<protein>
    <submittedName>
        <fullName evidence="4">Uncharacterized protein</fullName>
    </submittedName>
</protein>
<dbReference type="AlphaFoldDB" id="A0AAP0RR61"/>
<evidence type="ECO:0000256" key="2">
    <source>
        <dbReference type="ARBA" id="ARBA00022840"/>
    </source>
</evidence>
<dbReference type="InterPro" id="IPR005654">
    <property type="entry name" value="ATPase_AFG1-like"/>
</dbReference>
<keyword evidence="1" id="KW-0547">Nucleotide-binding</keyword>
<comment type="caution">
    <text evidence="4">The sequence shown here is derived from an EMBL/GenBank/DDBJ whole genome shotgun (WGS) entry which is preliminary data.</text>
</comment>
<gene>
    <name evidence="4" type="ORF">L1049_014040</name>
</gene>
<keyword evidence="3" id="KW-0175">Coiled coil</keyword>
<sequence length="153" mass="18502">MRRVSSITSLLSLGFLRRTSEFRTNVVRSYCHRSHLSLSKRPGPLMQYKNLVEQGKLHHDPYQERVALELENLLGRLEQYEKDMEEYHLKLAKWEENRENERRRILMEEAELKQQGNVWTTVNKHRNRFVERWMFRKRPENVEPGVGKWVSVP</sequence>
<evidence type="ECO:0000256" key="3">
    <source>
        <dbReference type="SAM" id="Coils"/>
    </source>
</evidence>
<dbReference type="PANTHER" id="PTHR12169:SF6">
    <property type="entry name" value="AFG1-LIKE ATPASE"/>
    <property type="match status" value="1"/>
</dbReference>
<dbReference type="GO" id="GO:0016887">
    <property type="term" value="F:ATP hydrolysis activity"/>
    <property type="evidence" value="ECO:0007669"/>
    <property type="project" value="InterPro"/>
</dbReference>
<evidence type="ECO:0000313" key="4">
    <source>
        <dbReference type="EMBL" id="KAK9280351.1"/>
    </source>
</evidence>
<dbReference type="Proteomes" id="UP001415857">
    <property type="component" value="Unassembled WGS sequence"/>
</dbReference>
<dbReference type="EMBL" id="JBBPBK010000008">
    <property type="protein sequence ID" value="KAK9280351.1"/>
    <property type="molecule type" value="Genomic_DNA"/>
</dbReference>
<dbReference type="PANTHER" id="PTHR12169">
    <property type="entry name" value="ATPASE N2B"/>
    <property type="match status" value="1"/>
</dbReference>
<accession>A0AAP0RR61</accession>
<organism evidence="4 5">
    <name type="scientific">Liquidambar formosana</name>
    <name type="common">Formosan gum</name>
    <dbReference type="NCBI Taxonomy" id="63359"/>
    <lineage>
        <taxon>Eukaryota</taxon>
        <taxon>Viridiplantae</taxon>
        <taxon>Streptophyta</taxon>
        <taxon>Embryophyta</taxon>
        <taxon>Tracheophyta</taxon>
        <taxon>Spermatophyta</taxon>
        <taxon>Magnoliopsida</taxon>
        <taxon>eudicotyledons</taxon>
        <taxon>Gunneridae</taxon>
        <taxon>Pentapetalae</taxon>
        <taxon>Saxifragales</taxon>
        <taxon>Altingiaceae</taxon>
        <taxon>Liquidambar</taxon>
    </lineage>
</organism>
<name>A0AAP0RR61_LIQFO</name>
<keyword evidence="2" id="KW-0067">ATP-binding</keyword>
<reference evidence="4 5" key="1">
    <citation type="journal article" date="2024" name="Plant J.">
        <title>Genome sequences and population genomics reveal climatic adaptation and genomic divergence between two closely related sweetgum species.</title>
        <authorList>
            <person name="Xu W.Q."/>
            <person name="Ren C.Q."/>
            <person name="Zhang X.Y."/>
            <person name="Comes H.P."/>
            <person name="Liu X.H."/>
            <person name="Li Y.G."/>
            <person name="Kettle C.J."/>
            <person name="Jalonen R."/>
            <person name="Gaisberger H."/>
            <person name="Ma Y.Z."/>
            <person name="Qiu Y.X."/>
        </authorList>
    </citation>
    <scope>NUCLEOTIDE SEQUENCE [LARGE SCALE GENOMIC DNA]</scope>
    <source>
        <strain evidence="4">Hangzhou</strain>
    </source>
</reference>
<evidence type="ECO:0000256" key="1">
    <source>
        <dbReference type="ARBA" id="ARBA00022741"/>
    </source>
</evidence>